<keyword evidence="1 3" id="KW-0863">Zinc-finger</keyword>
<organism evidence="6">
    <name type="scientific">Dermatophagoides farinae</name>
    <name type="common">American house dust mite</name>
    <dbReference type="NCBI Taxonomy" id="6954"/>
    <lineage>
        <taxon>Eukaryota</taxon>
        <taxon>Metazoa</taxon>
        <taxon>Ecdysozoa</taxon>
        <taxon>Arthropoda</taxon>
        <taxon>Chelicerata</taxon>
        <taxon>Arachnida</taxon>
        <taxon>Acari</taxon>
        <taxon>Acariformes</taxon>
        <taxon>Sarcoptiformes</taxon>
        <taxon>Astigmata</taxon>
        <taxon>Psoroptidia</taxon>
        <taxon>Analgoidea</taxon>
        <taxon>Pyroglyphidae</taxon>
        <taxon>Dermatophagoidinae</taxon>
        <taxon>Dermatophagoides</taxon>
    </lineage>
</organism>
<dbReference type="SMART" id="SM00355">
    <property type="entry name" value="ZnF_C2H2"/>
    <property type="match status" value="2"/>
</dbReference>
<evidence type="ECO:0000256" key="2">
    <source>
        <dbReference type="ARBA" id="ARBA00022833"/>
    </source>
</evidence>
<feature type="domain" description="C2H2-type" evidence="5">
    <location>
        <begin position="106"/>
        <end position="134"/>
    </location>
</feature>
<evidence type="ECO:0008006" key="7">
    <source>
        <dbReference type="Google" id="ProtNLM"/>
    </source>
</evidence>
<reference evidence="6" key="1">
    <citation type="submission" date="2020-06" db="EMBL/GenBank/DDBJ databases">
        <authorList>
            <person name="Ji K."/>
            <person name="Li J."/>
        </authorList>
    </citation>
    <scope>NUCLEOTIDE SEQUENCE</scope>
    <source>
        <strain evidence="6">JKM2019</strain>
        <tissue evidence="6">Whole body</tissue>
    </source>
</reference>
<dbReference type="Gene3D" id="3.30.160.60">
    <property type="entry name" value="Classic Zinc Finger"/>
    <property type="match status" value="1"/>
</dbReference>
<evidence type="ECO:0000259" key="4">
    <source>
        <dbReference type="PROSITE" id="PS50089"/>
    </source>
</evidence>
<dbReference type="InterPro" id="IPR013087">
    <property type="entry name" value="Znf_C2H2_type"/>
</dbReference>
<feature type="domain" description="RING-type" evidence="4">
    <location>
        <begin position="983"/>
        <end position="1030"/>
    </location>
</feature>
<dbReference type="AlphaFoldDB" id="A0A9D4NPY4"/>
<dbReference type="PANTHER" id="PTHR33936:SF24">
    <property type="entry name" value="C2H2-TYPE DOMAIN-CONTAINING PROTEIN"/>
    <property type="match status" value="1"/>
</dbReference>
<dbReference type="PANTHER" id="PTHR33936">
    <property type="entry name" value="PROTEIN CBG17840"/>
    <property type="match status" value="1"/>
</dbReference>
<dbReference type="PROSITE" id="PS50157">
    <property type="entry name" value="ZINC_FINGER_C2H2_2"/>
    <property type="match status" value="1"/>
</dbReference>
<name>A0A9D4NPY4_DERFA</name>
<dbReference type="Proteomes" id="UP000828236">
    <property type="component" value="Unassembled WGS sequence"/>
</dbReference>
<keyword evidence="2" id="KW-0862">Zinc</keyword>
<sequence length="1080" mass="125994">MDPSAIHNSNGPSQGLVHVPGCDTLNGTSNVTNGPSQDQIFFGDQVPIFGHQHVPISVRIGSNGPSQGLVHVPGCDTSNGTSKVTNGPSQDQILNNEASIGKKPLHFCERCNQSFNSKWNLKRHNKRIHDVDKSTSKNLYDCCLCGQKYSGYLAAHLKSAHGIEIQVKNLKFKDFEMFKSFLEKTEEETCSNYSTRRIERDSNQQVITANYICSRRGTIPANRSERKRAAKSIKTIKIGNICPSQISLTRIKDGTYTAKWTTTHVGHELDMKFCRLPNKHKELIAHYLKIGLQPSVIKKKMRNLLDNSDKITMAQMVTTKYLNNIKKQFNIKDIAEESLSTFIDYLKSSPCSVLYFKDIGKAIDDFHEDDFLIILQANSQKDMMKENSEIISIDSTHDSSIKGLILTTIMCLDKMKVGYPCAFLLSNRVNYKFISFYFQKIKINLGQNFKSNIVMTDMEILFSNAWKHIFGNCIFLYCSFHVKKAFNQNLNAIISDKEIRDTVRSSVMKLMTNLDPQNFENEKNKFLDNYLHQNETTGFAKYMLQYYLTNDSRYPPERWAYCHRTQLGINTNMIIENFHKKLKYQYMDGKKNRNVTSTLKKLVHIISDYEIDYVVRINRRYIPTKVRYLRSKHAEAKKKVIDNFKEIDHSCGIITLKYWSQEKKRYYVISINSNQQPDCEIKCDECKLCLCQVSCNCHDFLIRNNFCIHIHLAYRKYVSLHKEQTNIELQFEDEINPPDILDQTVSISYENDTFKLTKIENVFNGFKPIKKIEKKQNDSINFISRKQLTDFAAPENVQQKFSAFWQTYTKEEKRVKNTMTKINDIYSQSQQLDEDQYNELVAHASTIFPHLFKNDNDDQKKNLAHQKRQKTSKNVDDDDYSEDELIRDILRNFRCPILDDGNCRHNNRPEDCNNGEESNKRLPTFVCVYNLMKKCNNVVFGDEPRCIEGFHIKASYLSNLDKFEHDNQRSITGFFYRYCVQECAVCKEKICDKRFHKQRRWALLENCSHFTCLPCMGKYRKISHNCSMCRVHSDRYIWSNWHQIHDENRKKYLFKKGDRQIIEDRPMCVRGHEPIDGIMS</sequence>
<gene>
    <name evidence="6" type="ORF">HUG17_7327</name>
</gene>
<dbReference type="InterPro" id="IPR001841">
    <property type="entry name" value="Znf_RING"/>
</dbReference>
<evidence type="ECO:0000256" key="1">
    <source>
        <dbReference type="ARBA" id="ARBA00022771"/>
    </source>
</evidence>
<comment type="caution">
    <text evidence="6">The sequence shown here is derived from an EMBL/GenBank/DDBJ whole genome shotgun (WGS) entry which is preliminary data.</text>
</comment>
<protein>
    <recommendedName>
        <fullName evidence="7">C2H2-type domain-containing protein</fullName>
    </recommendedName>
</protein>
<evidence type="ECO:0000256" key="3">
    <source>
        <dbReference type="PROSITE-ProRule" id="PRU00042"/>
    </source>
</evidence>
<dbReference type="PROSITE" id="PS50089">
    <property type="entry name" value="ZF_RING_2"/>
    <property type="match status" value="1"/>
</dbReference>
<evidence type="ECO:0000313" key="6">
    <source>
        <dbReference type="EMBL" id="KAH7637121.1"/>
    </source>
</evidence>
<proteinExistence type="predicted"/>
<keyword evidence="1 3" id="KW-0479">Metal-binding</keyword>
<dbReference type="InterPro" id="IPR052797">
    <property type="entry name" value="RegFact_GeneExpr_CellDeath"/>
</dbReference>
<dbReference type="PROSITE" id="PS00028">
    <property type="entry name" value="ZINC_FINGER_C2H2_1"/>
    <property type="match status" value="1"/>
</dbReference>
<accession>A0A9D4NPY4</accession>
<dbReference type="GO" id="GO:0008270">
    <property type="term" value="F:zinc ion binding"/>
    <property type="evidence" value="ECO:0007669"/>
    <property type="project" value="UniProtKB-KW"/>
</dbReference>
<dbReference type="EMBL" id="SDOV01000009">
    <property type="protein sequence ID" value="KAH7637121.1"/>
    <property type="molecule type" value="Genomic_DNA"/>
</dbReference>
<evidence type="ECO:0000259" key="5">
    <source>
        <dbReference type="PROSITE" id="PS50157"/>
    </source>
</evidence>
<reference evidence="6" key="2">
    <citation type="journal article" date="2021" name="World Allergy Organ. J.">
        <title>Chromosome-level assembly of Dermatophagoides farinae genome and transcriptome reveals two novel allergens Der f 37 and Der f 39.</title>
        <authorList>
            <person name="Chen J."/>
            <person name="Cai Z."/>
            <person name="Fan D."/>
            <person name="Hu J."/>
            <person name="Hou Y."/>
            <person name="He Y."/>
            <person name="Zhang Z."/>
            <person name="Zhao Z."/>
            <person name="Gao P."/>
            <person name="Hu W."/>
            <person name="Sun J."/>
            <person name="Li J."/>
            <person name="Ji K."/>
        </authorList>
    </citation>
    <scope>NUCLEOTIDE SEQUENCE</scope>
    <source>
        <strain evidence="6">JKM2019</strain>
    </source>
</reference>